<dbReference type="Proteomes" id="UP000235116">
    <property type="component" value="Chromosome"/>
</dbReference>
<dbReference type="InterPro" id="IPR036594">
    <property type="entry name" value="Meth_synthase_dom"/>
</dbReference>
<dbReference type="GO" id="GO:0031419">
    <property type="term" value="F:cobalamin binding"/>
    <property type="evidence" value="ECO:0007669"/>
    <property type="project" value="InterPro"/>
</dbReference>
<dbReference type="KEGG" id="kak:Kalk_19205"/>
<gene>
    <name evidence="6" type="ORF">Kalk_19205</name>
</gene>
<dbReference type="SUPFAM" id="SSF52242">
    <property type="entry name" value="Cobalamin (vitamin B12)-binding domain"/>
    <property type="match status" value="1"/>
</dbReference>
<evidence type="ECO:0008006" key="8">
    <source>
        <dbReference type="Google" id="ProtNLM"/>
    </source>
</evidence>
<dbReference type="PROSITE" id="PS51332">
    <property type="entry name" value="B12_BINDING"/>
    <property type="match status" value="1"/>
</dbReference>
<dbReference type="Gene3D" id="1.10.1660.10">
    <property type="match status" value="1"/>
</dbReference>
<name>A0A2K9LUB7_9GAMM</name>
<keyword evidence="1" id="KW-0805">Transcription regulation</keyword>
<dbReference type="InterPro" id="IPR006158">
    <property type="entry name" value="Cobalamin-bd"/>
</dbReference>
<evidence type="ECO:0000259" key="4">
    <source>
        <dbReference type="PROSITE" id="PS50937"/>
    </source>
</evidence>
<dbReference type="Pfam" id="PF02607">
    <property type="entry name" value="B12-binding_2"/>
    <property type="match status" value="1"/>
</dbReference>
<dbReference type="InterPro" id="IPR000551">
    <property type="entry name" value="MerR-type_HTH_dom"/>
</dbReference>
<dbReference type="GO" id="GO:0046872">
    <property type="term" value="F:metal ion binding"/>
    <property type="evidence" value="ECO:0007669"/>
    <property type="project" value="InterPro"/>
</dbReference>
<dbReference type="Pfam" id="PF13411">
    <property type="entry name" value="MerR_1"/>
    <property type="match status" value="1"/>
</dbReference>
<evidence type="ECO:0000313" key="6">
    <source>
        <dbReference type="EMBL" id="AUM14424.1"/>
    </source>
</evidence>
<dbReference type="AlphaFoldDB" id="A0A2K9LUB7"/>
<proteinExistence type="predicted"/>
<dbReference type="SUPFAM" id="SSF46955">
    <property type="entry name" value="Putative DNA-binding domain"/>
    <property type="match status" value="1"/>
</dbReference>
<feature type="domain" description="HTH merR-type" evidence="4">
    <location>
        <begin position="1"/>
        <end position="70"/>
    </location>
</feature>
<dbReference type="InterPro" id="IPR009061">
    <property type="entry name" value="DNA-bd_dom_put_sf"/>
</dbReference>
<evidence type="ECO:0000256" key="1">
    <source>
        <dbReference type="ARBA" id="ARBA00023015"/>
    </source>
</evidence>
<dbReference type="GO" id="GO:0003700">
    <property type="term" value="F:DNA-binding transcription factor activity"/>
    <property type="evidence" value="ECO:0007669"/>
    <property type="project" value="InterPro"/>
</dbReference>
<keyword evidence="2" id="KW-0238">DNA-binding</keyword>
<dbReference type="CDD" id="cd01104">
    <property type="entry name" value="HTH_MlrA-CarA"/>
    <property type="match status" value="1"/>
</dbReference>
<dbReference type="PROSITE" id="PS50937">
    <property type="entry name" value="HTH_MERR_2"/>
    <property type="match status" value="1"/>
</dbReference>
<feature type="domain" description="B12-binding" evidence="5">
    <location>
        <begin position="181"/>
        <end position="302"/>
    </location>
</feature>
<dbReference type="PANTHER" id="PTHR30204">
    <property type="entry name" value="REDOX-CYCLING DRUG-SENSING TRANSCRIPTIONAL ACTIVATOR SOXR"/>
    <property type="match status" value="1"/>
</dbReference>
<dbReference type="PANTHER" id="PTHR30204:SF67">
    <property type="entry name" value="HTH-TYPE TRANSCRIPTIONAL REGULATOR MLRA-RELATED"/>
    <property type="match status" value="1"/>
</dbReference>
<dbReference type="Gene3D" id="3.40.50.280">
    <property type="entry name" value="Cobalamin-binding domain"/>
    <property type="match status" value="1"/>
</dbReference>
<evidence type="ECO:0000259" key="5">
    <source>
        <dbReference type="PROSITE" id="PS51332"/>
    </source>
</evidence>
<dbReference type="InterPro" id="IPR003759">
    <property type="entry name" value="Cbl-bd_cap"/>
</dbReference>
<dbReference type="CDD" id="cd02065">
    <property type="entry name" value="B12-binding_like"/>
    <property type="match status" value="1"/>
</dbReference>
<keyword evidence="3" id="KW-0804">Transcription</keyword>
<dbReference type="SMART" id="SM00422">
    <property type="entry name" value="HTH_MERR"/>
    <property type="match status" value="1"/>
</dbReference>
<organism evidence="6 7">
    <name type="scientific">Ketobacter alkanivorans</name>
    <dbReference type="NCBI Taxonomy" id="1917421"/>
    <lineage>
        <taxon>Bacteria</taxon>
        <taxon>Pseudomonadati</taxon>
        <taxon>Pseudomonadota</taxon>
        <taxon>Gammaproteobacteria</taxon>
        <taxon>Pseudomonadales</taxon>
        <taxon>Ketobacteraceae</taxon>
        <taxon>Ketobacter</taxon>
    </lineage>
</organism>
<dbReference type="Gene3D" id="1.10.1240.10">
    <property type="entry name" value="Methionine synthase domain"/>
    <property type="match status" value="1"/>
</dbReference>
<dbReference type="OrthoDB" id="9800334at2"/>
<dbReference type="Pfam" id="PF02310">
    <property type="entry name" value="B12-binding"/>
    <property type="match status" value="1"/>
</dbReference>
<dbReference type="GO" id="GO:0003677">
    <property type="term" value="F:DNA binding"/>
    <property type="evidence" value="ECO:0007669"/>
    <property type="project" value="UniProtKB-KW"/>
</dbReference>
<protein>
    <recommendedName>
        <fullName evidence="8">HTH merR-type domain-containing protein</fullName>
    </recommendedName>
</protein>
<accession>A0A2K9LUB7</accession>
<keyword evidence="7" id="KW-1185">Reference proteome</keyword>
<reference evidence="7" key="1">
    <citation type="submission" date="2017-08" db="EMBL/GenBank/DDBJ databases">
        <title>Direct submision.</title>
        <authorList>
            <person name="Kim S.-J."/>
            <person name="Rhee S.-K."/>
        </authorList>
    </citation>
    <scope>NUCLEOTIDE SEQUENCE [LARGE SCALE GENOMIC DNA]</scope>
    <source>
        <strain evidence="7">GI5</strain>
    </source>
</reference>
<dbReference type="InterPro" id="IPR036724">
    <property type="entry name" value="Cobalamin-bd_sf"/>
</dbReference>
<evidence type="ECO:0000313" key="7">
    <source>
        <dbReference type="Proteomes" id="UP000235116"/>
    </source>
</evidence>
<dbReference type="RefSeq" id="WP_101895798.1">
    <property type="nucleotide sequence ID" value="NZ_CP022684.1"/>
</dbReference>
<dbReference type="InterPro" id="IPR047057">
    <property type="entry name" value="MerR_fam"/>
</dbReference>
<dbReference type="EMBL" id="CP022684">
    <property type="protein sequence ID" value="AUM14424.1"/>
    <property type="molecule type" value="Genomic_DNA"/>
</dbReference>
<sequence length="302" mass="33331">MHTIQSVAEKTGLTPDVIRIWERRYSVVTPERTPSNQRLYTDKDIERLNLLRRVTEQGRRISAIADLSTEELKDIAGASPSLSNLTRPLADSDLDIEKSKNEAVSAIIELDPIKFERILEHAFVSLGSVGFMMNFISPLMDQVGNLWRSGAVRTCQEHFSSAHVRSFLGRYMLEANSDPKGPRIIIATLPGQMHELGATMSAVVAAQGGWNVIYLGACVPLEEILFTADCKEAKAVGISLGYPIDDPKIPMMLEQLGADAPEMCRILVGGSGTDRYRSLLARMGALEMKDLETLSKTLDSIR</sequence>
<evidence type="ECO:0000256" key="3">
    <source>
        <dbReference type="ARBA" id="ARBA00023163"/>
    </source>
</evidence>
<evidence type="ECO:0000256" key="2">
    <source>
        <dbReference type="ARBA" id="ARBA00023125"/>
    </source>
</evidence>